<keyword evidence="1" id="KW-0732">Signal</keyword>
<dbReference type="Proteomes" id="UP000677152">
    <property type="component" value="Chromosome"/>
</dbReference>
<evidence type="ECO:0000259" key="2">
    <source>
        <dbReference type="Pfam" id="PF00188"/>
    </source>
</evidence>
<dbReference type="InterPro" id="IPR035940">
    <property type="entry name" value="CAP_sf"/>
</dbReference>
<protein>
    <submittedName>
        <fullName evidence="3">CAP domain-containing protein</fullName>
    </submittedName>
</protein>
<dbReference type="Pfam" id="PF00188">
    <property type="entry name" value="CAP"/>
    <property type="match status" value="1"/>
</dbReference>
<dbReference type="AlphaFoldDB" id="A0AA45L6J1"/>
<dbReference type="InterPro" id="IPR014044">
    <property type="entry name" value="CAP_dom"/>
</dbReference>
<feature type="chain" id="PRO_5041352929" evidence="1">
    <location>
        <begin position="27"/>
        <end position="180"/>
    </location>
</feature>
<sequence length="180" mass="18493">MSAKTTTQRIAGLALLAGMTITGLLAATGAANAAPRTTNPATSSVVAKAAQNAPAYAAEVLRLTNQERAKAGCGALVANTKLAAAAKGHNDEMAAQNYFSHTGADGSAPAQRVDAAGYYWRATAENIAMGQSTPAAVVRAWMNSAGHKANILNCAYKDLGVAYTVNSRGKAYWTENFGSL</sequence>
<dbReference type="PANTHER" id="PTHR31157">
    <property type="entry name" value="SCP DOMAIN-CONTAINING PROTEIN"/>
    <property type="match status" value="1"/>
</dbReference>
<dbReference type="CDD" id="cd05379">
    <property type="entry name" value="CAP_bacterial"/>
    <property type="match status" value="1"/>
</dbReference>
<organism evidence="3 4">
    <name type="scientific">Actinosynnema pretiosum subsp. pretiosum</name>
    <dbReference type="NCBI Taxonomy" id="103721"/>
    <lineage>
        <taxon>Bacteria</taxon>
        <taxon>Bacillati</taxon>
        <taxon>Actinomycetota</taxon>
        <taxon>Actinomycetes</taxon>
        <taxon>Pseudonocardiales</taxon>
        <taxon>Pseudonocardiaceae</taxon>
        <taxon>Actinosynnema</taxon>
    </lineage>
</organism>
<accession>A0AA45L6J1</accession>
<evidence type="ECO:0000313" key="3">
    <source>
        <dbReference type="EMBL" id="QUF04237.1"/>
    </source>
</evidence>
<reference evidence="3" key="1">
    <citation type="submission" date="2021-04" db="EMBL/GenBank/DDBJ databases">
        <title>Genomic sequence of Actinosynnema pretiosum subsp. pretiosum ATCC 31280 (C-14919).</title>
        <authorList>
            <person name="Bai L."/>
            <person name="Wang X."/>
            <person name="Xiao Y."/>
        </authorList>
    </citation>
    <scope>NUCLEOTIDE SEQUENCE</scope>
    <source>
        <strain evidence="3">ATCC 31280</strain>
    </source>
</reference>
<dbReference type="SUPFAM" id="SSF55797">
    <property type="entry name" value="PR-1-like"/>
    <property type="match status" value="1"/>
</dbReference>
<dbReference type="PANTHER" id="PTHR31157:SF1">
    <property type="entry name" value="SCP DOMAIN-CONTAINING PROTEIN"/>
    <property type="match status" value="1"/>
</dbReference>
<proteinExistence type="predicted"/>
<dbReference type="EMBL" id="CP073249">
    <property type="protein sequence ID" value="QUF04237.1"/>
    <property type="molecule type" value="Genomic_DNA"/>
</dbReference>
<evidence type="ECO:0000256" key="1">
    <source>
        <dbReference type="SAM" id="SignalP"/>
    </source>
</evidence>
<name>A0AA45L6J1_9PSEU</name>
<feature type="signal peptide" evidence="1">
    <location>
        <begin position="1"/>
        <end position="26"/>
    </location>
</feature>
<feature type="domain" description="SCP" evidence="2">
    <location>
        <begin position="61"/>
        <end position="177"/>
    </location>
</feature>
<evidence type="ECO:0000313" key="4">
    <source>
        <dbReference type="Proteomes" id="UP000677152"/>
    </source>
</evidence>
<dbReference type="Gene3D" id="3.40.33.10">
    <property type="entry name" value="CAP"/>
    <property type="match status" value="1"/>
</dbReference>
<gene>
    <name evidence="3" type="ORF">KCV87_33795</name>
</gene>